<feature type="transmembrane region" description="Helical" evidence="7">
    <location>
        <begin position="250"/>
        <end position="273"/>
    </location>
</feature>
<comment type="subcellular location">
    <subcellularLocation>
        <location evidence="1">Cell membrane</location>
        <topology evidence="1">Multi-pass membrane protein</topology>
    </subcellularLocation>
</comment>
<keyword evidence="4 10" id="KW-0067">ATP-binding</keyword>
<dbReference type="RefSeq" id="WP_343967923.1">
    <property type="nucleotide sequence ID" value="NZ_BAAAGK010000063.1"/>
</dbReference>
<dbReference type="InterPro" id="IPR036640">
    <property type="entry name" value="ABC1_TM_sf"/>
</dbReference>
<reference evidence="11" key="1">
    <citation type="journal article" date="2019" name="Int. J. Syst. Evol. Microbiol.">
        <title>The Global Catalogue of Microorganisms (GCM) 10K type strain sequencing project: providing services to taxonomists for standard genome sequencing and annotation.</title>
        <authorList>
            <consortium name="The Broad Institute Genomics Platform"/>
            <consortium name="The Broad Institute Genome Sequencing Center for Infectious Disease"/>
            <person name="Wu L."/>
            <person name="Ma J."/>
        </authorList>
    </citation>
    <scope>NUCLEOTIDE SEQUENCE [LARGE SCALE GENOMIC DNA]</scope>
    <source>
        <strain evidence="11">JCM 10083</strain>
    </source>
</reference>
<evidence type="ECO:0000259" key="8">
    <source>
        <dbReference type="PROSITE" id="PS50893"/>
    </source>
</evidence>
<dbReference type="EMBL" id="JBHTEE010000001">
    <property type="protein sequence ID" value="MFC7600866.1"/>
    <property type="molecule type" value="Genomic_DNA"/>
</dbReference>
<dbReference type="PROSITE" id="PS50893">
    <property type="entry name" value="ABC_TRANSPORTER_2"/>
    <property type="match status" value="1"/>
</dbReference>
<dbReference type="Pfam" id="PF00664">
    <property type="entry name" value="ABC_membrane"/>
    <property type="match status" value="1"/>
</dbReference>
<dbReference type="PANTHER" id="PTHR24221:SF590">
    <property type="entry name" value="COMPONENT LINKED WITH THE ASSEMBLY OF CYTOCHROME' TRANSPORT TRANSMEMBRANE ATP-BINDING PROTEIN ABC TRANSPORTER CYDD-RELATED"/>
    <property type="match status" value="1"/>
</dbReference>
<protein>
    <submittedName>
        <fullName evidence="10">ABC transporter ATP-binding protein</fullName>
    </submittedName>
</protein>
<proteinExistence type="predicted"/>
<evidence type="ECO:0000313" key="11">
    <source>
        <dbReference type="Proteomes" id="UP001596514"/>
    </source>
</evidence>
<dbReference type="InterPro" id="IPR003439">
    <property type="entry name" value="ABC_transporter-like_ATP-bd"/>
</dbReference>
<feature type="transmembrane region" description="Helical" evidence="7">
    <location>
        <begin position="137"/>
        <end position="160"/>
    </location>
</feature>
<feature type="transmembrane region" description="Helical" evidence="7">
    <location>
        <begin position="65"/>
        <end position="89"/>
    </location>
</feature>
<dbReference type="InterPro" id="IPR017871">
    <property type="entry name" value="ABC_transporter-like_CS"/>
</dbReference>
<sequence length="585" mass="61331">MDALSAEQGASPAPPKPESLMGAIRGRVLWSVLGTWSQALATTALLLLVGAAIGEIAAGRTPSSGLIIGLVAAAALRALFAALIPAVTIRAGGFLEVSLRARIYRHLLRLGAPLRSREQSGQLVSTATEAVELVATYYATFLGPILASMTVPVLVLAAIALFVDPWAALVIAIAVPAIPLTVGIFERSFAKVSAGYRDTANRLAARFLDALQGLSTLKLFNQGTAHGRTLASASEDLRRAIMRLLAGNQVILFVVDTVFSLGMITAATVLAMVRLDEGAIGIGEAVALVLLATQLVEPLDKVGQFFYIGMGGSAAAKEIKRLLAERPSIPDPATPAPDGAPAEVEFHGVSFAYDPGSPVLRDVSFRITPGEKLALVGPSGSGKSTAAALLQRNIAAGEGVVSIGGHNVTEVPGDWVREQITVVAQTTYLFTGTLRDNLRVAAPGADDDRLWQALRTANLDEFVRGLPEGLDTPTGERGLMLSGGQAQRVAIARAVLKDAPILILDEPTSNVDLESEAAILSALDRLAVGRTVLVIAHRLATVRDADHIVVLEDGRVTEHGTHDELLSGTGHYARAMRRTEAETGS</sequence>
<keyword evidence="11" id="KW-1185">Reference proteome</keyword>
<dbReference type="PROSITE" id="PS00211">
    <property type="entry name" value="ABC_TRANSPORTER_1"/>
    <property type="match status" value="1"/>
</dbReference>
<dbReference type="SMART" id="SM00382">
    <property type="entry name" value="AAA"/>
    <property type="match status" value="1"/>
</dbReference>
<keyword evidence="2 7" id="KW-0812">Transmembrane</keyword>
<dbReference type="InterPro" id="IPR011527">
    <property type="entry name" value="ABC1_TM_dom"/>
</dbReference>
<dbReference type="InterPro" id="IPR003593">
    <property type="entry name" value="AAA+_ATPase"/>
</dbReference>
<accession>A0ABW2SYE9</accession>
<comment type="caution">
    <text evidence="10">The sequence shown here is derived from an EMBL/GenBank/DDBJ whole genome shotgun (WGS) entry which is preliminary data.</text>
</comment>
<dbReference type="InterPro" id="IPR039421">
    <property type="entry name" value="Type_1_exporter"/>
</dbReference>
<keyword evidence="3" id="KW-0547">Nucleotide-binding</keyword>
<feature type="transmembrane region" description="Helical" evidence="7">
    <location>
        <begin position="166"/>
        <end position="185"/>
    </location>
</feature>
<evidence type="ECO:0000259" key="9">
    <source>
        <dbReference type="PROSITE" id="PS50929"/>
    </source>
</evidence>
<evidence type="ECO:0000256" key="6">
    <source>
        <dbReference type="ARBA" id="ARBA00023136"/>
    </source>
</evidence>
<dbReference type="GO" id="GO:0005524">
    <property type="term" value="F:ATP binding"/>
    <property type="evidence" value="ECO:0007669"/>
    <property type="project" value="UniProtKB-KW"/>
</dbReference>
<dbReference type="SUPFAM" id="SSF52540">
    <property type="entry name" value="P-loop containing nucleoside triphosphate hydrolases"/>
    <property type="match status" value="1"/>
</dbReference>
<keyword evidence="6 7" id="KW-0472">Membrane</keyword>
<evidence type="ECO:0000256" key="5">
    <source>
        <dbReference type="ARBA" id="ARBA00022989"/>
    </source>
</evidence>
<evidence type="ECO:0000256" key="4">
    <source>
        <dbReference type="ARBA" id="ARBA00022840"/>
    </source>
</evidence>
<dbReference type="PROSITE" id="PS50929">
    <property type="entry name" value="ABC_TM1F"/>
    <property type="match status" value="1"/>
</dbReference>
<dbReference type="SUPFAM" id="SSF90123">
    <property type="entry name" value="ABC transporter transmembrane region"/>
    <property type="match status" value="1"/>
</dbReference>
<gene>
    <name evidence="10" type="ORF">ACFQVD_12250</name>
</gene>
<dbReference type="Proteomes" id="UP001596514">
    <property type="component" value="Unassembled WGS sequence"/>
</dbReference>
<dbReference type="Gene3D" id="3.40.50.300">
    <property type="entry name" value="P-loop containing nucleotide triphosphate hydrolases"/>
    <property type="match status" value="1"/>
</dbReference>
<dbReference type="InterPro" id="IPR027417">
    <property type="entry name" value="P-loop_NTPase"/>
</dbReference>
<evidence type="ECO:0000256" key="2">
    <source>
        <dbReference type="ARBA" id="ARBA00022692"/>
    </source>
</evidence>
<evidence type="ECO:0000256" key="1">
    <source>
        <dbReference type="ARBA" id="ARBA00004651"/>
    </source>
</evidence>
<dbReference type="PANTHER" id="PTHR24221">
    <property type="entry name" value="ATP-BINDING CASSETTE SUB-FAMILY B"/>
    <property type="match status" value="1"/>
</dbReference>
<keyword evidence="5 7" id="KW-1133">Transmembrane helix</keyword>
<feature type="transmembrane region" description="Helical" evidence="7">
    <location>
        <begin position="28"/>
        <end position="53"/>
    </location>
</feature>
<organism evidence="10 11">
    <name type="scientific">Streptosporangium amethystogenes subsp. fukuiense</name>
    <dbReference type="NCBI Taxonomy" id="698418"/>
    <lineage>
        <taxon>Bacteria</taxon>
        <taxon>Bacillati</taxon>
        <taxon>Actinomycetota</taxon>
        <taxon>Actinomycetes</taxon>
        <taxon>Streptosporangiales</taxon>
        <taxon>Streptosporangiaceae</taxon>
        <taxon>Streptosporangium</taxon>
    </lineage>
</organism>
<dbReference type="Pfam" id="PF00005">
    <property type="entry name" value="ABC_tran"/>
    <property type="match status" value="1"/>
</dbReference>
<dbReference type="Gene3D" id="1.20.1560.10">
    <property type="entry name" value="ABC transporter type 1, transmembrane domain"/>
    <property type="match status" value="1"/>
</dbReference>
<evidence type="ECO:0000256" key="3">
    <source>
        <dbReference type="ARBA" id="ARBA00022741"/>
    </source>
</evidence>
<feature type="domain" description="ABC transporter" evidence="8">
    <location>
        <begin position="344"/>
        <end position="578"/>
    </location>
</feature>
<name>A0ABW2SYE9_9ACTN</name>
<evidence type="ECO:0000256" key="7">
    <source>
        <dbReference type="SAM" id="Phobius"/>
    </source>
</evidence>
<evidence type="ECO:0000313" key="10">
    <source>
        <dbReference type="EMBL" id="MFC7600866.1"/>
    </source>
</evidence>
<feature type="domain" description="ABC transmembrane type-1" evidence="9">
    <location>
        <begin position="29"/>
        <end position="311"/>
    </location>
</feature>